<protein>
    <submittedName>
        <fullName evidence="2">GCN5-related N-acetyltransferase</fullName>
    </submittedName>
</protein>
<dbReference type="EMBL" id="ADVR01000012">
    <property type="protein sequence ID" value="EFO81430.1"/>
    <property type="molecule type" value="Genomic_DNA"/>
</dbReference>
<organism evidence="2 3">
    <name type="scientific">Oscillochloris trichoides DG-6</name>
    <dbReference type="NCBI Taxonomy" id="765420"/>
    <lineage>
        <taxon>Bacteria</taxon>
        <taxon>Bacillati</taxon>
        <taxon>Chloroflexota</taxon>
        <taxon>Chloroflexia</taxon>
        <taxon>Chloroflexales</taxon>
        <taxon>Chloroflexineae</taxon>
        <taxon>Oscillochloridaceae</taxon>
        <taxon>Oscillochloris</taxon>
    </lineage>
</organism>
<dbReference type="SUPFAM" id="SSF55729">
    <property type="entry name" value="Acyl-CoA N-acyltransferases (Nat)"/>
    <property type="match status" value="1"/>
</dbReference>
<dbReference type="HOGENOM" id="CLU_105788_4_0_0"/>
<evidence type="ECO:0000313" key="2">
    <source>
        <dbReference type="EMBL" id="EFO81430.1"/>
    </source>
</evidence>
<reference evidence="2 3" key="1">
    <citation type="journal article" date="2011" name="J. Bacteriol.">
        <title>Draft genome sequence of the anoxygenic filamentous phototrophic bacterium Oscillochloris trichoides subsp. DG-6.</title>
        <authorList>
            <person name="Kuznetsov B.B."/>
            <person name="Ivanovsky R.N."/>
            <person name="Keppen O.I."/>
            <person name="Sukhacheva M.V."/>
            <person name="Bumazhkin B.K."/>
            <person name="Patutina E.O."/>
            <person name="Beletsky A.V."/>
            <person name="Mardanov A.V."/>
            <person name="Baslerov R.V."/>
            <person name="Panteleeva A.N."/>
            <person name="Kolganova T.V."/>
            <person name="Ravin N.V."/>
            <person name="Skryabin K.G."/>
        </authorList>
    </citation>
    <scope>NUCLEOTIDE SEQUENCE [LARGE SCALE GENOMIC DNA]</scope>
    <source>
        <strain evidence="2 3">DG-6</strain>
    </source>
</reference>
<sequence length="201" mass="22622">MVAHPPTQHHPDLHAEITIKARSGQSIHVRHMRREDAPLLERMFYKLSSETRWRRFFVPLDNVDPEQVRRETRHLAHIDPDRAAALLATVMEDGREEGIAVARYGRIGDDPTCAEASIVVRDDYQGAGIGVQVFDLLVQVALARGIHHMVLLTHADNLGMIGIVHKLGLPYSGHYTSGLYEIDLQLTDNEPPVFPFSTPQK</sequence>
<name>E1IBL1_9CHLR</name>
<dbReference type="OrthoDB" id="5516749at2"/>
<dbReference type="Gene3D" id="3.40.630.30">
    <property type="match status" value="1"/>
</dbReference>
<dbReference type="CDD" id="cd04301">
    <property type="entry name" value="NAT_SF"/>
    <property type="match status" value="1"/>
</dbReference>
<evidence type="ECO:0000259" key="1">
    <source>
        <dbReference type="PROSITE" id="PS51186"/>
    </source>
</evidence>
<evidence type="ECO:0000313" key="3">
    <source>
        <dbReference type="Proteomes" id="UP000054010"/>
    </source>
</evidence>
<accession>E1IBL1</accession>
<dbReference type="Proteomes" id="UP000054010">
    <property type="component" value="Unassembled WGS sequence"/>
</dbReference>
<dbReference type="STRING" id="765420.OSCT_0712"/>
<dbReference type="GO" id="GO:0016747">
    <property type="term" value="F:acyltransferase activity, transferring groups other than amino-acyl groups"/>
    <property type="evidence" value="ECO:0007669"/>
    <property type="project" value="InterPro"/>
</dbReference>
<feature type="domain" description="N-acetyltransferase" evidence="1">
    <location>
        <begin position="27"/>
        <end position="189"/>
    </location>
</feature>
<proteinExistence type="predicted"/>
<keyword evidence="3" id="KW-1185">Reference proteome</keyword>
<dbReference type="PROSITE" id="PS51186">
    <property type="entry name" value="GNAT"/>
    <property type="match status" value="1"/>
</dbReference>
<dbReference type="InterPro" id="IPR016181">
    <property type="entry name" value="Acyl_CoA_acyltransferase"/>
</dbReference>
<dbReference type="eggNOG" id="COG1670">
    <property type="taxonomic scope" value="Bacteria"/>
</dbReference>
<gene>
    <name evidence="2" type="ORF">OSCT_0712</name>
</gene>
<dbReference type="AlphaFoldDB" id="E1IBL1"/>
<dbReference type="Pfam" id="PF00583">
    <property type="entry name" value="Acetyltransf_1"/>
    <property type="match status" value="1"/>
</dbReference>
<dbReference type="InterPro" id="IPR000182">
    <property type="entry name" value="GNAT_dom"/>
</dbReference>
<comment type="caution">
    <text evidence="2">The sequence shown here is derived from an EMBL/GenBank/DDBJ whole genome shotgun (WGS) entry which is preliminary data.</text>
</comment>